<dbReference type="EMBL" id="JACSDZ010000003">
    <property type="protein sequence ID" value="KAF7409901.1"/>
    <property type="molecule type" value="Genomic_DNA"/>
</dbReference>
<dbReference type="Proteomes" id="UP000617340">
    <property type="component" value="Unassembled WGS sequence"/>
</dbReference>
<name>A0A834KQ95_VESGE</name>
<gene>
    <name evidence="2" type="ORF">HZH68_004282</name>
</gene>
<dbReference type="AlphaFoldDB" id="A0A834KQ95"/>
<feature type="coiled-coil region" evidence="1">
    <location>
        <begin position="64"/>
        <end position="98"/>
    </location>
</feature>
<evidence type="ECO:0000313" key="2">
    <source>
        <dbReference type="EMBL" id="KAF7409901.1"/>
    </source>
</evidence>
<accession>A0A834KQ95</accession>
<comment type="caution">
    <text evidence="2">The sequence shown here is derived from an EMBL/GenBank/DDBJ whole genome shotgun (WGS) entry which is preliminary data.</text>
</comment>
<sequence length="138" mass="15474">MAQNRITGGKGADQMVAVKCGNAGNVANNVPPSPPAASRIQNTEGQVQQDGAAALHRVLCAESIVEKERRLSEMILQLQLLREQLLQQQDQKKRSLRALAHLYSQPKTLTLRMFYLRQDSHVGSSKTIYDKFLKDNFR</sequence>
<reference evidence="2" key="1">
    <citation type="journal article" date="2020" name="G3 (Bethesda)">
        <title>High-Quality Assemblies for Three Invasive Social Wasps from the &lt;i&gt;Vespula&lt;/i&gt; Genus.</title>
        <authorList>
            <person name="Harrop T.W.R."/>
            <person name="Guhlin J."/>
            <person name="McLaughlin G.M."/>
            <person name="Permina E."/>
            <person name="Stockwell P."/>
            <person name="Gilligan J."/>
            <person name="Le Lec M.F."/>
            <person name="Gruber M.A.M."/>
            <person name="Quinn O."/>
            <person name="Lovegrove M."/>
            <person name="Duncan E.J."/>
            <person name="Remnant E.J."/>
            <person name="Van Eeckhoven J."/>
            <person name="Graham B."/>
            <person name="Knapp R.A."/>
            <person name="Langford K.W."/>
            <person name="Kronenberg Z."/>
            <person name="Press M.O."/>
            <person name="Eacker S.M."/>
            <person name="Wilson-Rankin E.E."/>
            <person name="Purcell J."/>
            <person name="Lester P.J."/>
            <person name="Dearden P.K."/>
        </authorList>
    </citation>
    <scope>NUCLEOTIDE SEQUENCE</scope>
    <source>
        <strain evidence="2">Linc-1</strain>
    </source>
</reference>
<organism evidence="2 3">
    <name type="scientific">Vespula germanica</name>
    <name type="common">German yellow jacket</name>
    <name type="synonym">Paravespula germanica</name>
    <dbReference type="NCBI Taxonomy" id="30212"/>
    <lineage>
        <taxon>Eukaryota</taxon>
        <taxon>Metazoa</taxon>
        <taxon>Ecdysozoa</taxon>
        <taxon>Arthropoda</taxon>
        <taxon>Hexapoda</taxon>
        <taxon>Insecta</taxon>
        <taxon>Pterygota</taxon>
        <taxon>Neoptera</taxon>
        <taxon>Endopterygota</taxon>
        <taxon>Hymenoptera</taxon>
        <taxon>Apocrita</taxon>
        <taxon>Aculeata</taxon>
        <taxon>Vespoidea</taxon>
        <taxon>Vespidae</taxon>
        <taxon>Vespinae</taxon>
        <taxon>Vespula</taxon>
    </lineage>
</organism>
<evidence type="ECO:0000256" key="1">
    <source>
        <dbReference type="SAM" id="Coils"/>
    </source>
</evidence>
<keyword evidence="3" id="KW-1185">Reference proteome</keyword>
<proteinExistence type="predicted"/>
<protein>
    <submittedName>
        <fullName evidence="2">Uncharacterized protein</fullName>
    </submittedName>
</protein>
<evidence type="ECO:0000313" key="3">
    <source>
        <dbReference type="Proteomes" id="UP000617340"/>
    </source>
</evidence>
<keyword evidence="1" id="KW-0175">Coiled coil</keyword>